<protein>
    <submittedName>
        <fullName evidence="1">Uncharacterized protein</fullName>
    </submittedName>
</protein>
<gene>
    <name evidence="1" type="ORF">NM208_g3644</name>
</gene>
<proteinExistence type="predicted"/>
<organism evidence="1 2">
    <name type="scientific">Fusarium decemcellulare</name>
    <dbReference type="NCBI Taxonomy" id="57161"/>
    <lineage>
        <taxon>Eukaryota</taxon>
        <taxon>Fungi</taxon>
        <taxon>Dikarya</taxon>
        <taxon>Ascomycota</taxon>
        <taxon>Pezizomycotina</taxon>
        <taxon>Sordariomycetes</taxon>
        <taxon>Hypocreomycetidae</taxon>
        <taxon>Hypocreales</taxon>
        <taxon>Nectriaceae</taxon>
        <taxon>Fusarium</taxon>
        <taxon>Fusarium decemcellulare species complex</taxon>
    </lineage>
</organism>
<dbReference type="Proteomes" id="UP001148629">
    <property type="component" value="Unassembled WGS sequence"/>
</dbReference>
<dbReference type="EMBL" id="JANRMS010000251">
    <property type="protein sequence ID" value="KAJ3543302.1"/>
    <property type="molecule type" value="Genomic_DNA"/>
</dbReference>
<name>A0ACC1SNI0_9HYPO</name>
<keyword evidence="2" id="KW-1185">Reference proteome</keyword>
<evidence type="ECO:0000313" key="1">
    <source>
        <dbReference type="EMBL" id="KAJ3543302.1"/>
    </source>
</evidence>
<accession>A0ACC1SNI0</accession>
<comment type="caution">
    <text evidence="1">The sequence shown here is derived from an EMBL/GenBank/DDBJ whole genome shotgun (WGS) entry which is preliminary data.</text>
</comment>
<sequence>MQNVELWVEYAFGALFLCLRLFTKLKITGITDIRFDDAAVLVALVMYTVITVIIDKITAYGGLIGQTDESVKLLTPELVASFTIGQKLTFADWIIYILYMWALKSAMLSIYWGLAKGLPKYRIMVLAAMAFVFLTFIASLLTHICGCLPVHRNWQIVPYPGDTCALRNLNYYVIGILNAVSDAVIVCIPIPIIAKTNLSIWRKLLLMVLLGCGGFIIIATILRTYYSLKSISLLPVAAGWTSREMFVAAVAVSAPGIKPLFSPRKWFRSTKRSAPSTSDPRQGAFELSNQDDGRPWRIGAGKKDIRGTRLSSDNGSEDLIIDRTQAATLKHSHEVGVAKSYSVDTDGSER</sequence>
<reference evidence="1" key="1">
    <citation type="submission" date="2022-08" db="EMBL/GenBank/DDBJ databases">
        <title>Genome Sequence of Fusarium decemcellulare.</title>
        <authorList>
            <person name="Buettner E."/>
        </authorList>
    </citation>
    <scope>NUCLEOTIDE SEQUENCE</scope>
    <source>
        <strain evidence="1">Babe19</strain>
    </source>
</reference>
<evidence type="ECO:0000313" key="2">
    <source>
        <dbReference type="Proteomes" id="UP001148629"/>
    </source>
</evidence>